<organism evidence="1">
    <name type="scientific">marine sediment metagenome</name>
    <dbReference type="NCBI Taxonomy" id="412755"/>
    <lineage>
        <taxon>unclassified sequences</taxon>
        <taxon>metagenomes</taxon>
        <taxon>ecological metagenomes</taxon>
    </lineage>
</organism>
<reference evidence="1" key="1">
    <citation type="journal article" date="2014" name="Front. Microbiol.">
        <title>High frequency of phylogenetically diverse reductive dehalogenase-homologous genes in deep subseafloor sedimentary metagenomes.</title>
        <authorList>
            <person name="Kawai M."/>
            <person name="Futagami T."/>
            <person name="Toyoda A."/>
            <person name="Takaki Y."/>
            <person name="Nishi S."/>
            <person name="Hori S."/>
            <person name="Arai W."/>
            <person name="Tsubouchi T."/>
            <person name="Morono Y."/>
            <person name="Uchiyama I."/>
            <person name="Ito T."/>
            <person name="Fujiyama A."/>
            <person name="Inagaki F."/>
            <person name="Takami H."/>
        </authorList>
    </citation>
    <scope>NUCLEOTIDE SEQUENCE</scope>
    <source>
        <strain evidence="1">Expedition CK06-06</strain>
    </source>
</reference>
<gene>
    <name evidence="1" type="ORF">S12H4_55209</name>
</gene>
<comment type="caution">
    <text evidence="1">The sequence shown here is derived from an EMBL/GenBank/DDBJ whole genome shotgun (WGS) entry which is preliminary data.</text>
</comment>
<sequence length="31" mass="3524">AFRFQAFPAVRLLHFVTPLRVKVAGSQWALP</sequence>
<evidence type="ECO:0000313" key="1">
    <source>
        <dbReference type="EMBL" id="GAJ20023.1"/>
    </source>
</evidence>
<dbReference type="EMBL" id="BARW01035392">
    <property type="protein sequence ID" value="GAJ20023.1"/>
    <property type="molecule type" value="Genomic_DNA"/>
</dbReference>
<protein>
    <submittedName>
        <fullName evidence="1">Uncharacterized protein</fullName>
    </submittedName>
</protein>
<feature type="non-terminal residue" evidence="1">
    <location>
        <position position="1"/>
    </location>
</feature>
<name>X1URA8_9ZZZZ</name>
<proteinExistence type="predicted"/>
<accession>X1URA8</accession>
<dbReference type="AlphaFoldDB" id="X1URA8"/>